<evidence type="ECO:0000256" key="1">
    <source>
        <dbReference type="ARBA" id="ARBA00004123"/>
    </source>
</evidence>
<keyword evidence="14" id="KW-1185">Reference proteome</keyword>
<evidence type="ECO:0000313" key="14">
    <source>
        <dbReference type="Proteomes" id="UP000095281"/>
    </source>
</evidence>
<evidence type="ECO:0000256" key="9">
    <source>
        <dbReference type="ARBA" id="ARBA00023163"/>
    </source>
</evidence>
<dbReference type="GO" id="GO:0006281">
    <property type="term" value="P:DNA repair"/>
    <property type="evidence" value="ECO:0007669"/>
    <property type="project" value="UniProtKB-KW"/>
</dbReference>
<dbReference type="InterPro" id="IPR003593">
    <property type="entry name" value="AAA+_ATPase"/>
</dbReference>
<keyword evidence="10" id="KW-0234">DNA repair</keyword>
<dbReference type="FunFam" id="2.40.50.360:FF:000002">
    <property type="entry name" value="RuvB-like helicase"/>
    <property type="match status" value="1"/>
</dbReference>
<dbReference type="PANTHER" id="PTHR11093">
    <property type="entry name" value="RUVB-RELATED REPTIN AND PONTIN"/>
    <property type="match status" value="1"/>
</dbReference>
<evidence type="ECO:0000256" key="4">
    <source>
        <dbReference type="ARBA" id="ARBA00022763"/>
    </source>
</evidence>
<evidence type="ECO:0000256" key="10">
    <source>
        <dbReference type="ARBA" id="ARBA00023204"/>
    </source>
</evidence>
<evidence type="ECO:0000256" key="8">
    <source>
        <dbReference type="ARBA" id="ARBA00023015"/>
    </source>
</evidence>
<protein>
    <recommendedName>
        <fullName evidence="12">RuvB-like helicase</fullName>
        <ecNumber evidence="12">3.6.4.12</ecNumber>
    </recommendedName>
</protein>
<keyword evidence="3 12" id="KW-0547">Nucleotide-binding</keyword>
<dbReference type="Pfam" id="PF06068">
    <property type="entry name" value="TIP49"/>
    <property type="match status" value="2"/>
</dbReference>
<dbReference type="GO" id="GO:0016887">
    <property type="term" value="F:ATP hydrolysis activity"/>
    <property type="evidence" value="ECO:0007669"/>
    <property type="project" value="RHEA"/>
</dbReference>
<sequence length="431" mass="47621">MAELGNIEIRNISKIERIGAHSHITGLGLKENYEPLDIADGMVGQHSARKAAGLIVKMIKDGHIAGRALLIVGNPGTGKTAVAMAISKSVGEDTPFVSISASEVYSMVLKGEVVQVEIDRPATGVGPKVGKLTLKTTDMEAIYDIGNKMTESLIKERITSGDVIQIDKATGKITKIGRSISKSKDYDALGPQVKLVPCPSGEIQSRMEIVNTISLHDIDTINSQGEFLGSHGYMAVFSGDTGEIRSEVREQINKKVIEWREENKAQIIPGVLFVDEVHMLDLECFSFLNRYIESDLSPILVMATNRGITNIRGTSLGSPHGIPLDLLDRCLIIRTVKYTEQEIREILKIRSADELIEMDQEGLDFLVSVAGKTSLRYCMQLISTADIIRQRRKGEQVGKDDVEKAYQLFSDVGRCREEMEKYEDWLINDVN</sequence>
<evidence type="ECO:0000256" key="2">
    <source>
        <dbReference type="ARBA" id="ARBA00007519"/>
    </source>
</evidence>
<reference evidence="15" key="1">
    <citation type="submission" date="2016-11" db="UniProtKB">
        <authorList>
            <consortium name="WormBaseParasite"/>
        </authorList>
    </citation>
    <scope>IDENTIFICATION</scope>
</reference>
<comment type="catalytic activity">
    <reaction evidence="12">
        <text>ATP + H2O = ADP + phosphate + H(+)</text>
        <dbReference type="Rhea" id="RHEA:13065"/>
        <dbReference type="ChEBI" id="CHEBI:15377"/>
        <dbReference type="ChEBI" id="CHEBI:15378"/>
        <dbReference type="ChEBI" id="CHEBI:30616"/>
        <dbReference type="ChEBI" id="CHEBI:43474"/>
        <dbReference type="ChEBI" id="CHEBI:456216"/>
        <dbReference type="EC" id="3.6.4.12"/>
    </reaction>
</comment>
<proteinExistence type="inferred from homology"/>
<dbReference type="GO" id="GO:0005524">
    <property type="term" value="F:ATP binding"/>
    <property type="evidence" value="ECO:0007669"/>
    <property type="project" value="UniProtKB-KW"/>
</dbReference>
<dbReference type="InterPro" id="IPR027417">
    <property type="entry name" value="P-loop_NTPase"/>
</dbReference>
<keyword evidence="4" id="KW-0227">DNA damage</keyword>
<dbReference type="Pfam" id="PF17856">
    <property type="entry name" value="TIP49_C"/>
    <property type="match status" value="1"/>
</dbReference>
<dbReference type="GO" id="GO:0003678">
    <property type="term" value="F:DNA helicase activity"/>
    <property type="evidence" value="ECO:0007669"/>
    <property type="project" value="UniProtKB-EC"/>
</dbReference>
<name>A0A1I8BNB9_MELHA</name>
<evidence type="ECO:0000256" key="3">
    <source>
        <dbReference type="ARBA" id="ARBA00022741"/>
    </source>
</evidence>
<dbReference type="Proteomes" id="UP000095281">
    <property type="component" value="Unplaced"/>
</dbReference>
<dbReference type="InterPro" id="IPR010339">
    <property type="entry name" value="TIP49_P-loop"/>
</dbReference>
<keyword evidence="5 12" id="KW-0378">Hydrolase</keyword>
<organism evidence="14 15">
    <name type="scientific">Meloidogyne hapla</name>
    <name type="common">Root-knot nematode worm</name>
    <dbReference type="NCBI Taxonomy" id="6305"/>
    <lineage>
        <taxon>Eukaryota</taxon>
        <taxon>Metazoa</taxon>
        <taxon>Ecdysozoa</taxon>
        <taxon>Nematoda</taxon>
        <taxon>Chromadorea</taxon>
        <taxon>Rhabditida</taxon>
        <taxon>Tylenchina</taxon>
        <taxon>Tylenchomorpha</taxon>
        <taxon>Tylenchoidea</taxon>
        <taxon>Meloidogynidae</taxon>
        <taxon>Meloidogyninae</taxon>
        <taxon>Meloidogyne</taxon>
    </lineage>
</organism>
<evidence type="ECO:0000256" key="6">
    <source>
        <dbReference type="ARBA" id="ARBA00022806"/>
    </source>
</evidence>
<comment type="similarity">
    <text evidence="2 12">Belongs to the RuvB family.</text>
</comment>
<evidence type="ECO:0000256" key="11">
    <source>
        <dbReference type="ARBA" id="ARBA00023242"/>
    </source>
</evidence>
<evidence type="ECO:0000256" key="5">
    <source>
        <dbReference type="ARBA" id="ARBA00022801"/>
    </source>
</evidence>
<dbReference type="Gene3D" id="1.10.8.60">
    <property type="match status" value="1"/>
</dbReference>
<comment type="subcellular location">
    <subcellularLocation>
        <location evidence="1">Nucleus</location>
    </subcellularLocation>
</comment>
<keyword evidence="8 12" id="KW-0805">Transcription regulation</keyword>
<dbReference type="EC" id="3.6.4.12" evidence="12"/>
<keyword evidence="11 12" id="KW-0539">Nucleus</keyword>
<dbReference type="Gene3D" id="3.40.50.300">
    <property type="entry name" value="P-loop containing nucleotide triphosphate hydrolases"/>
    <property type="match status" value="1"/>
</dbReference>
<evidence type="ECO:0000313" key="15">
    <source>
        <dbReference type="WBParaSite" id="MhA1_Contig320.frz3.gene30"/>
    </source>
</evidence>
<dbReference type="FunFam" id="3.40.50.300:FF:002221">
    <property type="entry name" value="RuvB-like 2"/>
    <property type="match status" value="1"/>
</dbReference>
<dbReference type="InterPro" id="IPR027238">
    <property type="entry name" value="RuvB-like"/>
</dbReference>
<feature type="domain" description="AAA+ ATPase" evidence="13">
    <location>
        <begin position="65"/>
        <end position="339"/>
    </location>
</feature>
<evidence type="ECO:0000256" key="7">
    <source>
        <dbReference type="ARBA" id="ARBA00022840"/>
    </source>
</evidence>
<dbReference type="GO" id="GO:0005634">
    <property type="term" value="C:nucleus"/>
    <property type="evidence" value="ECO:0007669"/>
    <property type="project" value="UniProtKB-SubCell"/>
</dbReference>
<keyword evidence="7 12" id="KW-0067">ATP-binding</keyword>
<dbReference type="InterPro" id="IPR041048">
    <property type="entry name" value="RuvB-like_C"/>
</dbReference>
<evidence type="ECO:0000259" key="13">
    <source>
        <dbReference type="SMART" id="SM00382"/>
    </source>
</evidence>
<evidence type="ECO:0000256" key="12">
    <source>
        <dbReference type="RuleBase" id="RU363048"/>
    </source>
</evidence>
<accession>A0A1I8BNB9</accession>
<dbReference type="SMART" id="SM00382">
    <property type="entry name" value="AAA"/>
    <property type="match status" value="1"/>
</dbReference>
<dbReference type="WBParaSite" id="MhA1_Contig320.frz3.gene30">
    <property type="protein sequence ID" value="MhA1_Contig320.frz3.gene30"/>
    <property type="gene ID" value="MhA1_Contig320.frz3.gene30"/>
</dbReference>
<dbReference type="OMA" id="IINTEPY"/>
<dbReference type="SUPFAM" id="SSF52540">
    <property type="entry name" value="P-loop containing nucleoside triphosphate hydrolases"/>
    <property type="match status" value="1"/>
</dbReference>
<keyword evidence="6 12" id="KW-0347">Helicase</keyword>
<dbReference type="AlphaFoldDB" id="A0A1I8BNB9"/>
<keyword evidence="9 12" id="KW-0804">Transcription</keyword>